<accession>A0ACD0NKY1</accession>
<evidence type="ECO:0000313" key="1">
    <source>
        <dbReference type="EMBL" id="PWN46463.1"/>
    </source>
</evidence>
<sequence length="324" mass="35719">MKPEHMELIFTGAIHKIGARDSPLLRAYIAHFLFTPGQTPYRSLTQEERARFPEDPLSGYAGWAALSIHPSEDSTISRTTLDCPGSSSLSAPSYQADYSYNMAYAGSSRLGPKAQISHRRQRSDTSLGLRKSEIRSKTSGGSTSKMPASVPATPARQARPSIPPSPRSLRVAERENILRRWVPCTRCTKFGRTCVPPIAGDTKQVRCQNCQDDRSHPACSSGRRLFGKQNRRDHHLPGGSTWTAIELSSDEDFEILKEAPTPRHAQRERAGSKDENHQAPQNDLPARVPRQTSAPATLPSVPAPLPPLRLPFSPGELVDELEDD</sequence>
<protein>
    <submittedName>
        <fullName evidence="1">Uncharacterized protein</fullName>
    </submittedName>
</protein>
<dbReference type="EMBL" id="KZ821044">
    <property type="protein sequence ID" value="PWN46463.1"/>
    <property type="molecule type" value="Genomic_DNA"/>
</dbReference>
<evidence type="ECO:0000313" key="2">
    <source>
        <dbReference type="Proteomes" id="UP000245626"/>
    </source>
</evidence>
<organism evidence="1 2">
    <name type="scientific">Violaceomyces palustris</name>
    <dbReference type="NCBI Taxonomy" id="1673888"/>
    <lineage>
        <taxon>Eukaryota</taxon>
        <taxon>Fungi</taxon>
        <taxon>Dikarya</taxon>
        <taxon>Basidiomycota</taxon>
        <taxon>Ustilaginomycotina</taxon>
        <taxon>Ustilaginomycetes</taxon>
        <taxon>Violaceomycetales</taxon>
        <taxon>Violaceomycetaceae</taxon>
        <taxon>Violaceomyces</taxon>
    </lineage>
</organism>
<proteinExistence type="predicted"/>
<reference evidence="1 2" key="1">
    <citation type="journal article" date="2018" name="Mol. Biol. Evol.">
        <title>Broad Genomic Sampling Reveals a Smut Pathogenic Ancestry of the Fungal Clade Ustilaginomycotina.</title>
        <authorList>
            <person name="Kijpornyongpan T."/>
            <person name="Mondo S.J."/>
            <person name="Barry K."/>
            <person name="Sandor L."/>
            <person name="Lee J."/>
            <person name="Lipzen A."/>
            <person name="Pangilinan J."/>
            <person name="LaButti K."/>
            <person name="Hainaut M."/>
            <person name="Henrissat B."/>
            <person name="Grigoriev I.V."/>
            <person name="Spatafora J.W."/>
            <person name="Aime M.C."/>
        </authorList>
    </citation>
    <scope>NUCLEOTIDE SEQUENCE [LARGE SCALE GENOMIC DNA]</scope>
    <source>
        <strain evidence="1 2">SA 807</strain>
    </source>
</reference>
<keyword evidence="2" id="KW-1185">Reference proteome</keyword>
<gene>
    <name evidence="1" type="ORF">IE53DRAFT_372404</name>
</gene>
<feature type="non-terminal residue" evidence="1">
    <location>
        <position position="324"/>
    </location>
</feature>
<name>A0ACD0NKY1_9BASI</name>
<dbReference type="Proteomes" id="UP000245626">
    <property type="component" value="Unassembled WGS sequence"/>
</dbReference>